<sequence length="300" mass="33873">MKDRKYLVLFLLAIFIFSCKKDNKLVLQDNYLGNETAGKTAIDAYLNDQFVKPYNIEVKYKWDQSLFDQQYILVPPQETNIMPFMEGVKKAWLDPYNAETGSDVFMKIYTPKQMILSGSAEINTDGTEVLGEASGGLTILLTNVNGTDLTDEGAVTQLVHVINHEFTHILNQKKVIPVEYAKVSAGDYSGNWATAKEIPLQLGFISAYARDKYTEDIAEMVSWMLTWGKDGYEAYLNKTIIDPTDPAKKRLIPDPAYAAGIAKMRQKEAIVVDYFKKNFNIDFYSLQTRVHASIATISNN</sequence>
<keyword evidence="1" id="KW-0378">Hydrolase</keyword>
<protein>
    <submittedName>
        <fullName evidence="1">Substrate import-associated zinc metallohydrolase lipoprotein</fullName>
    </submittedName>
</protein>
<proteinExistence type="predicted"/>
<dbReference type="GO" id="GO:0016787">
    <property type="term" value="F:hydrolase activity"/>
    <property type="evidence" value="ECO:0007669"/>
    <property type="project" value="UniProtKB-KW"/>
</dbReference>
<organism evidence="1 2">
    <name type="scientific">Mucilaginibacter lappiensis</name>
    <dbReference type="NCBI Taxonomy" id="354630"/>
    <lineage>
        <taxon>Bacteria</taxon>
        <taxon>Pseudomonadati</taxon>
        <taxon>Bacteroidota</taxon>
        <taxon>Sphingobacteriia</taxon>
        <taxon>Sphingobacteriales</taxon>
        <taxon>Sphingobacteriaceae</taxon>
        <taxon>Mucilaginibacter</taxon>
    </lineage>
</organism>
<reference evidence="1 2" key="1">
    <citation type="submission" date="2020-08" db="EMBL/GenBank/DDBJ databases">
        <title>Genomic Encyclopedia of Type Strains, Phase IV (KMG-V): Genome sequencing to study the core and pangenomes of soil and plant-associated prokaryotes.</title>
        <authorList>
            <person name="Whitman W."/>
        </authorList>
    </citation>
    <scope>NUCLEOTIDE SEQUENCE [LARGE SCALE GENOMIC DNA]</scope>
    <source>
        <strain evidence="1 2">MP601</strain>
    </source>
</reference>
<dbReference type="RefSeq" id="WP_183586425.1">
    <property type="nucleotide sequence ID" value="NZ_JACHCA010000003.1"/>
</dbReference>
<dbReference type="EMBL" id="JACHCA010000003">
    <property type="protein sequence ID" value="MBB6127205.1"/>
    <property type="molecule type" value="Genomic_DNA"/>
</dbReference>
<dbReference type="AlphaFoldDB" id="A0A841JFG8"/>
<dbReference type="NCBIfam" id="TIGR04549">
    <property type="entry name" value="LP_HExxH_w_tonB"/>
    <property type="match status" value="1"/>
</dbReference>
<dbReference type="Pfam" id="PF15890">
    <property type="entry name" value="Peptidase_Mx1"/>
    <property type="match status" value="1"/>
</dbReference>
<evidence type="ECO:0000313" key="2">
    <source>
        <dbReference type="Proteomes" id="UP000548326"/>
    </source>
</evidence>
<dbReference type="Gene3D" id="3.40.390.70">
    <property type="match status" value="1"/>
</dbReference>
<dbReference type="PROSITE" id="PS51257">
    <property type="entry name" value="PROKAR_LIPOPROTEIN"/>
    <property type="match status" value="1"/>
</dbReference>
<dbReference type="InterPro" id="IPR030890">
    <property type="entry name" value="LP_HExxH_w_TonB"/>
</dbReference>
<accession>A0A841JFG8</accession>
<dbReference type="Proteomes" id="UP000548326">
    <property type="component" value="Unassembled WGS sequence"/>
</dbReference>
<evidence type="ECO:0000313" key="1">
    <source>
        <dbReference type="EMBL" id="MBB6127205.1"/>
    </source>
</evidence>
<gene>
    <name evidence="1" type="ORF">HDF22_001311</name>
</gene>
<comment type="caution">
    <text evidence="1">The sequence shown here is derived from an EMBL/GenBank/DDBJ whole genome shotgun (WGS) entry which is preliminary data.</text>
</comment>
<name>A0A841JFG8_9SPHI</name>
<keyword evidence="1" id="KW-0449">Lipoprotein</keyword>